<dbReference type="CDD" id="cd01700">
    <property type="entry name" value="PolY_Pol_V_umuC"/>
    <property type="match status" value="1"/>
</dbReference>
<evidence type="ECO:0000313" key="7">
    <source>
        <dbReference type="EMBL" id="MDT2826901.1"/>
    </source>
</evidence>
<evidence type="ECO:0000259" key="6">
    <source>
        <dbReference type="PROSITE" id="PS50173"/>
    </source>
</evidence>
<dbReference type="InterPro" id="IPR043128">
    <property type="entry name" value="Rev_trsase/Diguanyl_cyclase"/>
</dbReference>
<dbReference type="InterPro" id="IPR050116">
    <property type="entry name" value="DNA_polymerase-Y"/>
</dbReference>
<dbReference type="InterPro" id="IPR024728">
    <property type="entry name" value="PolY_HhH_motif"/>
</dbReference>
<dbReference type="InterPro" id="IPR017961">
    <property type="entry name" value="DNA_pol_Y-fam_little_finger"/>
</dbReference>
<gene>
    <name evidence="7" type="ORF">P7H59_00370</name>
</gene>
<dbReference type="PANTHER" id="PTHR11076:SF35">
    <property type="entry name" value="DNA REPAIR PROTEIN HOMOLOG YOBH"/>
    <property type="match status" value="1"/>
</dbReference>
<keyword evidence="4" id="KW-0235">DNA replication</keyword>
<keyword evidence="3" id="KW-0548">Nucleotidyltransferase</keyword>
<keyword evidence="2" id="KW-0515">Mutator protein</keyword>
<dbReference type="Pfam" id="PF11798">
    <property type="entry name" value="IMS_HHH"/>
    <property type="match status" value="1"/>
</dbReference>
<dbReference type="Gene3D" id="3.40.1170.60">
    <property type="match status" value="1"/>
</dbReference>
<evidence type="ECO:0000256" key="3">
    <source>
        <dbReference type="ARBA" id="ARBA00022695"/>
    </source>
</evidence>
<keyword evidence="5" id="KW-0239">DNA-directed DNA polymerase</keyword>
<dbReference type="PANTHER" id="PTHR11076">
    <property type="entry name" value="DNA REPAIR POLYMERASE UMUC / TRANSFERASE FAMILY MEMBER"/>
    <property type="match status" value="1"/>
</dbReference>
<keyword evidence="5" id="KW-0808">Transferase</keyword>
<dbReference type="RefSeq" id="WP_311818168.1">
    <property type="nucleotide sequence ID" value="NZ_JARQBN010000001.1"/>
</dbReference>
<dbReference type="Gene3D" id="1.10.150.20">
    <property type="entry name" value="5' to 3' exonuclease, C-terminal subdomain"/>
    <property type="match status" value="1"/>
</dbReference>
<dbReference type="InterPro" id="IPR043502">
    <property type="entry name" value="DNA/RNA_pol_sf"/>
</dbReference>
<dbReference type="EMBL" id="JARQBN010000001">
    <property type="protein sequence ID" value="MDT2826901.1"/>
    <property type="molecule type" value="Genomic_DNA"/>
</dbReference>
<dbReference type="Pfam" id="PF00817">
    <property type="entry name" value="IMS"/>
    <property type="match status" value="1"/>
</dbReference>
<dbReference type="SUPFAM" id="SSF100879">
    <property type="entry name" value="Lesion bypass DNA polymerase (Y-family), little finger domain"/>
    <property type="match status" value="1"/>
</dbReference>
<evidence type="ECO:0000256" key="1">
    <source>
        <dbReference type="ARBA" id="ARBA00010945"/>
    </source>
</evidence>
<dbReference type="SUPFAM" id="SSF56672">
    <property type="entry name" value="DNA/RNA polymerases"/>
    <property type="match status" value="1"/>
</dbReference>
<evidence type="ECO:0000256" key="2">
    <source>
        <dbReference type="ARBA" id="ARBA00022457"/>
    </source>
</evidence>
<keyword evidence="8" id="KW-1185">Reference proteome</keyword>
<organism evidence="7 8">
    <name type="scientific">Enterococcus viikkiensis</name>
    <dbReference type="NCBI Taxonomy" id="930854"/>
    <lineage>
        <taxon>Bacteria</taxon>
        <taxon>Bacillati</taxon>
        <taxon>Bacillota</taxon>
        <taxon>Bacilli</taxon>
        <taxon>Lactobacillales</taxon>
        <taxon>Enterococcaceae</taxon>
        <taxon>Enterococcus</taxon>
    </lineage>
</organism>
<feature type="domain" description="UmuC" evidence="6">
    <location>
        <begin position="12"/>
        <end position="201"/>
    </location>
</feature>
<evidence type="ECO:0000313" key="8">
    <source>
        <dbReference type="Proteomes" id="UP001265301"/>
    </source>
</evidence>
<accession>A0ABU3FLQ5</accession>
<protein>
    <submittedName>
        <fullName evidence="7">Y-family DNA polymerase</fullName>
    </submittedName>
</protein>
<dbReference type="PROSITE" id="PS50173">
    <property type="entry name" value="UMUC"/>
    <property type="match status" value="1"/>
</dbReference>
<reference evidence="7 8" key="1">
    <citation type="submission" date="2023-03" db="EMBL/GenBank/DDBJ databases">
        <authorList>
            <person name="Shen W."/>
            <person name="Cai J."/>
        </authorList>
    </citation>
    <scope>NUCLEOTIDE SEQUENCE [LARGE SCALE GENOMIC DNA]</scope>
    <source>
        <strain evidence="7 8">B101</strain>
    </source>
</reference>
<dbReference type="Gene3D" id="3.30.70.270">
    <property type="match status" value="1"/>
</dbReference>
<evidence type="ECO:0000256" key="4">
    <source>
        <dbReference type="ARBA" id="ARBA00022705"/>
    </source>
</evidence>
<dbReference type="InterPro" id="IPR001126">
    <property type="entry name" value="UmuC"/>
</dbReference>
<evidence type="ECO:0000256" key="5">
    <source>
        <dbReference type="ARBA" id="ARBA00022932"/>
    </source>
</evidence>
<name>A0ABU3FLQ5_9ENTE</name>
<comment type="caution">
    <text evidence="7">The sequence shown here is derived from an EMBL/GenBank/DDBJ whole genome shotgun (WGS) entry which is preliminary data.</text>
</comment>
<sequence>MNIYEGEPVRDVFCMDSKSFYASVECVEHGWHPLKTLLVVMSGDRENAGLVLAASPMAKKVLGISNVSRGFEIPNHPDLKIVPPRMTLYIQYHMRIQEIFRQYMAEEDIHTYSIDEQFGDLTHSWKLFGNSSAEVGQMIQREVIEKLGIYTSLGMGDNPLQAKIAMDIEAKHEESRFAQWHYHDVPEKIWPIKLSDFCGIGRRMERRYQLMGMQKMGDLAHSDPFVLKNHFGVMGMQHYMHAWGIDRSILAEKEVSLSKEKSIGNSQVLPKNYARKGEILTVVAEICEQVAQRLRKASVLGGTLHLGIGYAFRGGGKGGFHHQLKILPTNQGRELTRTASLLFEKYWDQSEVRNISITVSSLKPAGSLQLNLFEDPQQTIKEDQIDDVIAQIRNRYKFTSIVRAHSLNEGATAIKRAAIYSTLIRDQDIQYIHIPLYNRQSCYYRLSYERID</sequence>
<dbReference type="Gene3D" id="3.30.1490.100">
    <property type="entry name" value="DNA polymerase, Y-family, little finger domain"/>
    <property type="match status" value="1"/>
</dbReference>
<dbReference type="Pfam" id="PF11799">
    <property type="entry name" value="IMS_C"/>
    <property type="match status" value="1"/>
</dbReference>
<proteinExistence type="inferred from homology"/>
<comment type="similarity">
    <text evidence="1">Belongs to the DNA polymerase type-Y family.</text>
</comment>
<dbReference type="InterPro" id="IPR036775">
    <property type="entry name" value="DNA_pol_Y-fam_lit_finger_sf"/>
</dbReference>
<dbReference type="Proteomes" id="UP001265301">
    <property type="component" value="Unassembled WGS sequence"/>
</dbReference>